<comment type="caution">
    <text evidence="2">The sequence shown here is derived from an EMBL/GenBank/DDBJ whole genome shotgun (WGS) entry which is preliminary data.</text>
</comment>
<feature type="region of interest" description="Disordered" evidence="1">
    <location>
        <begin position="45"/>
        <end position="67"/>
    </location>
</feature>
<dbReference type="AlphaFoldDB" id="A0A7J7JKQ7"/>
<evidence type="ECO:0000313" key="2">
    <source>
        <dbReference type="EMBL" id="KAF6026201.1"/>
    </source>
</evidence>
<dbReference type="Proteomes" id="UP000593567">
    <property type="component" value="Unassembled WGS sequence"/>
</dbReference>
<dbReference type="EMBL" id="VXIV02002324">
    <property type="protein sequence ID" value="KAF6026201.1"/>
    <property type="molecule type" value="Genomic_DNA"/>
</dbReference>
<protein>
    <submittedName>
        <fullName evidence="2">Uncharacterized protein</fullName>
    </submittedName>
</protein>
<keyword evidence="3" id="KW-1185">Reference proteome</keyword>
<gene>
    <name evidence="2" type="ORF">EB796_015493</name>
</gene>
<accession>A0A7J7JKQ7</accession>
<feature type="region of interest" description="Disordered" evidence="1">
    <location>
        <begin position="87"/>
        <end position="116"/>
    </location>
</feature>
<organism evidence="2 3">
    <name type="scientific">Bugula neritina</name>
    <name type="common">Brown bryozoan</name>
    <name type="synonym">Sertularia neritina</name>
    <dbReference type="NCBI Taxonomy" id="10212"/>
    <lineage>
        <taxon>Eukaryota</taxon>
        <taxon>Metazoa</taxon>
        <taxon>Spiralia</taxon>
        <taxon>Lophotrochozoa</taxon>
        <taxon>Bryozoa</taxon>
        <taxon>Gymnolaemata</taxon>
        <taxon>Cheilostomatida</taxon>
        <taxon>Flustrina</taxon>
        <taxon>Buguloidea</taxon>
        <taxon>Bugulidae</taxon>
        <taxon>Bugula</taxon>
    </lineage>
</organism>
<feature type="region of interest" description="Disordered" evidence="1">
    <location>
        <begin position="134"/>
        <end position="154"/>
    </location>
</feature>
<name>A0A7J7JKQ7_BUGNE</name>
<evidence type="ECO:0000313" key="3">
    <source>
        <dbReference type="Proteomes" id="UP000593567"/>
    </source>
</evidence>
<reference evidence="2" key="1">
    <citation type="submission" date="2020-06" db="EMBL/GenBank/DDBJ databases">
        <title>Draft genome of Bugula neritina, a colonial animal packing powerful symbionts and potential medicines.</title>
        <authorList>
            <person name="Rayko M."/>
        </authorList>
    </citation>
    <scope>NUCLEOTIDE SEQUENCE [LARGE SCALE GENOMIC DNA]</scope>
    <source>
        <strain evidence="2">Kwan_BN1</strain>
    </source>
</reference>
<evidence type="ECO:0000256" key="1">
    <source>
        <dbReference type="SAM" id="MobiDB-lite"/>
    </source>
</evidence>
<proteinExistence type="predicted"/>
<sequence>MQHQLVESHQGIENSVDELNRLCVDIAKHLKVQTTPTYSTMTLPSKARQRRAVNSEDRAKRNSMPEVPLTPREKTILRETSLGAFDNPLALEKGDSPLSPSQPIQSRSSSVETPPELPIKKSLMSRSEIMNNSVDSLDGGHYSPITDSSSSSRPHSAFFPNVDSYNNIVNRHNMMYVRSDRSGGSGGQLFSSHDSLDGPVGKRSSIVSSSSASSASYSAQLRLMSDGGRVFLTHAEDLSPIQPISGLTSAGSVSGHNLDTSDLSNQIDQLKMGFMKGSASHHSKPRCRLSSDYDNVSVGSYDSPTPPAANVMSTSEVWQTESSRSFMHRSFDGLTTTNHWHQKQVLGICSS</sequence>
<feature type="compositionally biased region" description="Low complexity" evidence="1">
    <location>
        <begin position="96"/>
        <end position="110"/>
    </location>
</feature>
<feature type="region of interest" description="Disordered" evidence="1">
    <location>
        <begin position="179"/>
        <end position="209"/>
    </location>
</feature>